<dbReference type="STRING" id="1423755.FC40_GL001048"/>
<evidence type="ECO:0000313" key="3">
    <source>
        <dbReference type="Proteomes" id="UP000051054"/>
    </source>
</evidence>
<reference evidence="2 3" key="1">
    <citation type="journal article" date="2015" name="Genome Announc.">
        <title>Expanding the biotechnology potential of lactobacilli through comparative genomics of 213 strains and associated genera.</title>
        <authorList>
            <person name="Sun Z."/>
            <person name="Harris H.M."/>
            <person name="McCann A."/>
            <person name="Guo C."/>
            <person name="Argimon S."/>
            <person name="Zhang W."/>
            <person name="Yang X."/>
            <person name="Jeffery I.B."/>
            <person name="Cooney J.C."/>
            <person name="Kagawa T.F."/>
            <person name="Liu W."/>
            <person name="Song Y."/>
            <person name="Salvetti E."/>
            <person name="Wrobel A."/>
            <person name="Rasinkangas P."/>
            <person name="Parkhill J."/>
            <person name="Rea M.C."/>
            <person name="O'Sullivan O."/>
            <person name="Ritari J."/>
            <person name="Douillard F.P."/>
            <person name="Paul Ross R."/>
            <person name="Yang R."/>
            <person name="Briner A.E."/>
            <person name="Felis G.E."/>
            <person name="de Vos W.M."/>
            <person name="Barrangou R."/>
            <person name="Klaenhammer T.R."/>
            <person name="Caufield P.W."/>
            <person name="Cui Y."/>
            <person name="Zhang H."/>
            <person name="O'Toole P.W."/>
        </authorList>
    </citation>
    <scope>NUCLEOTIDE SEQUENCE [LARGE SCALE GENOMIC DNA]</scope>
    <source>
        <strain evidence="2 3">DSM 18933</strain>
    </source>
</reference>
<feature type="transmembrane region" description="Helical" evidence="1">
    <location>
        <begin position="191"/>
        <end position="211"/>
    </location>
</feature>
<evidence type="ECO:0000313" key="2">
    <source>
        <dbReference type="EMBL" id="KRM18368.1"/>
    </source>
</evidence>
<feature type="transmembrane region" description="Helical" evidence="1">
    <location>
        <begin position="30"/>
        <end position="51"/>
    </location>
</feature>
<dbReference type="Proteomes" id="UP000051054">
    <property type="component" value="Unassembled WGS sequence"/>
</dbReference>
<feature type="transmembrane region" description="Helical" evidence="1">
    <location>
        <begin position="7"/>
        <end position="24"/>
    </location>
</feature>
<keyword evidence="1" id="KW-0472">Membrane</keyword>
<evidence type="ECO:0000256" key="1">
    <source>
        <dbReference type="SAM" id="Phobius"/>
    </source>
</evidence>
<organism evidence="2 3">
    <name type="scientific">Ligilactobacillus hayakitensis DSM 18933 = JCM 14209</name>
    <dbReference type="NCBI Taxonomy" id="1423755"/>
    <lineage>
        <taxon>Bacteria</taxon>
        <taxon>Bacillati</taxon>
        <taxon>Bacillota</taxon>
        <taxon>Bacilli</taxon>
        <taxon>Lactobacillales</taxon>
        <taxon>Lactobacillaceae</taxon>
        <taxon>Ligilactobacillus</taxon>
    </lineage>
</organism>
<dbReference type="EMBL" id="AZGD01000095">
    <property type="protein sequence ID" value="KRM18368.1"/>
    <property type="molecule type" value="Genomic_DNA"/>
</dbReference>
<dbReference type="AlphaFoldDB" id="A0A0R1WKG7"/>
<accession>A0A0R1WKG7</accession>
<feature type="transmembrane region" description="Helical" evidence="1">
    <location>
        <begin position="104"/>
        <end position="129"/>
    </location>
</feature>
<dbReference type="PATRIC" id="fig|1423755.3.peg.1105"/>
<keyword evidence="1" id="KW-0812">Transmembrane</keyword>
<dbReference type="Pfam" id="PF07099">
    <property type="entry name" value="DUF1361"/>
    <property type="match status" value="1"/>
</dbReference>
<keyword evidence="3" id="KW-1185">Reference proteome</keyword>
<dbReference type="RefSeq" id="WP_056938425.1">
    <property type="nucleotide sequence ID" value="NZ_AZGD01000095.1"/>
</dbReference>
<proteinExistence type="predicted"/>
<keyword evidence="1" id="KW-1133">Transmembrane helix</keyword>
<name>A0A0R1WKG7_9LACO</name>
<feature type="transmembrane region" description="Helical" evidence="1">
    <location>
        <begin position="58"/>
        <end position="78"/>
    </location>
</feature>
<protein>
    <submittedName>
        <fullName evidence="2">Membrane protein</fullName>
    </submittedName>
</protein>
<comment type="caution">
    <text evidence="2">The sequence shown here is derived from an EMBL/GenBank/DDBJ whole genome shotgun (WGS) entry which is preliminary data.</text>
</comment>
<dbReference type="InterPro" id="IPR009793">
    <property type="entry name" value="DUF1361"/>
</dbReference>
<feature type="transmembrane region" description="Helical" evidence="1">
    <location>
        <begin position="141"/>
        <end position="162"/>
    </location>
</feature>
<gene>
    <name evidence="2" type="ORF">FC40_GL001048</name>
</gene>
<sequence>MPKKFKWFIRFAFILYMSYIYITVVQKNYFYSFLLLNTFLGYIPIELAFHINPKQNKFIFYFIFLLWILFYPNAPYILTDLFHLARYNPYDPQTGLMTFNLHMWLSYTNLLSSALACSLLGIWSLEYFTDVIMQRFNLQNFLTKFSLIIVFNIISSIGIYVGRFLRLHSAYLFIKPAWVINELLSMWNLRMLIFIVFMTLIQLIIWTISYVGRISLSNPQFNLTK</sequence>